<dbReference type="EMBL" id="JAUYVT010000006">
    <property type="protein sequence ID" value="MDP2564723.1"/>
    <property type="molecule type" value="Genomic_DNA"/>
</dbReference>
<reference evidence="2" key="1">
    <citation type="submission" date="2023-07" db="EMBL/GenBank/DDBJ databases">
        <title>Genome content predicts the carbon catabolic preferences of heterotrophic bacteria.</title>
        <authorList>
            <person name="Gralka M."/>
        </authorList>
    </citation>
    <scope>NUCLEOTIDE SEQUENCE</scope>
    <source>
        <strain evidence="2">4G09</strain>
    </source>
</reference>
<dbReference type="RefSeq" id="WP_006793100.1">
    <property type="nucleotide sequence ID" value="NZ_AHCB03000005.1"/>
</dbReference>
<dbReference type="PANTHER" id="PTHR39555">
    <property type="entry name" value="FIMBRIAL ASSEMBLY PROTEIN PILO-LIKE PROTEIN-RELATED"/>
    <property type="match status" value="1"/>
</dbReference>
<evidence type="ECO:0000256" key="1">
    <source>
        <dbReference type="SAM" id="Phobius"/>
    </source>
</evidence>
<proteinExistence type="predicted"/>
<evidence type="ECO:0000313" key="3">
    <source>
        <dbReference type="Proteomes" id="UP001177212"/>
    </source>
</evidence>
<dbReference type="InterPro" id="IPR014717">
    <property type="entry name" value="Transl_elong_EF1B/ribsomal_bS6"/>
</dbReference>
<feature type="transmembrane region" description="Helical" evidence="1">
    <location>
        <begin position="26"/>
        <end position="48"/>
    </location>
</feature>
<comment type="caution">
    <text evidence="2">The sequence shown here is derived from an EMBL/GenBank/DDBJ whole genome shotgun (WGS) entry which is preliminary data.</text>
</comment>
<keyword evidence="1" id="KW-0472">Membrane</keyword>
<dbReference type="Proteomes" id="UP001177212">
    <property type="component" value="Unassembled WGS sequence"/>
</dbReference>
<dbReference type="Gene3D" id="1.10.287.540">
    <property type="entry name" value="Helix hairpin bin"/>
    <property type="match status" value="1"/>
</dbReference>
<accession>A0ABT9FDC1</accession>
<sequence length="201" mass="22857">MNLDFKALGEIDWNEIELDNIGDWPAAVKVICCAFVAGLILFFSYSLLVSDEIDSYHNAVSKEVDLRSTYRTKYAVASKLDIYRQQMIEMEDKFSQLLKRLPTSNEIPGLLDDLSYVGTTSGLTFLKIGWLPEVEKEFYTELPIKIEVVGTYHEFGEFVGKVAQLPRIVSLHDFSITSSGEKQLTFSVVAKTYRYEEGVKK</sequence>
<dbReference type="PANTHER" id="PTHR39555:SF1">
    <property type="entry name" value="TYPE IV PILUS INNER MEMBRANE COMPONENT PILO"/>
    <property type="match status" value="1"/>
</dbReference>
<gene>
    <name evidence="2" type="ORF">Q8W34_08755</name>
</gene>
<keyword evidence="1" id="KW-1133">Transmembrane helix</keyword>
<dbReference type="InterPro" id="IPR007445">
    <property type="entry name" value="PilO"/>
</dbReference>
<keyword evidence="1" id="KW-0812">Transmembrane</keyword>
<protein>
    <submittedName>
        <fullName evidence="2">Type 4a pilus biogenesis protein PilO</fullName>
    </submittedName>
</protein>
<dbReference type="PIRSF" id="PIRSF016482">
    <property type="entry name" value="PilO"/>
    <property type="match status" value="1"/>
</dbReference>
<evidence type="ECO:0000313" key="2">
    <source>
        <dbReference type="EMBL" id="MDP2564723.1"/>
    </source>
</evidence>
<dbReference type="Gene3D" id="3.30.70.60">
    <property type="match status" value="1"/>
</dbReference>
<name>A0ABT9FDC1_9GAMM</name>
<organism evidence="2 3">
    <name type="scientific">Pseudoalteromonas marina</name>
    <dbReference type="NCBI Taxonomy" id="267375"/>
    <lineage>
        <taxon>Bacteria</taxon>
        <taxon>Pseudomonadati</taxon>
        <taxon>Pseudomonadota</taxon>
        <taxon>Gammaproteobacteria</taxon>
        <taxon>Alteromonadales</taxon>
        <taxon>Pseudoalteromonadaceae</taxon>
        <taxon>Pseudoalteromonas</taxon>
    </lineage>
</organism>
<keyword evidence="3" id="KW-1185">Reference proteome</keyword>
<dbReference type="Pfam" id="PF04350">
    <property type="entry name" value="PilO"/>
    <property type="match status" value="1"/>
</dbReference>